<dbReference type="PANTHER" id="PTHR34986">
    <property type="entry name" value="EVOLVED BETA-GALACTOSIDASE SUBUNIT BETA"/>
    <property type="match status" value="1"/>
</dbReference>
<dbReference type="Gene3D" id="2.60.120.370">
    <property type="entry name" value="YhcH/YjgK/YiaL"/>
    <property type="match status" value="1"/>
</dbReference>
<dbReference type="OrthoDB" id="9792756at2"/>
<dbReference type="PANTHER" id="PTHR34986:SF1">
    <property type="entry name" value="PROTEIN YIAL"/>
    <property type="match status" value="1"/>
</dbReference>
<reference evidence="1 2" key="1">
    <citation type="submission" date="2019-03" db="EMBL/GenBank/DDBJ databases">
        <title>Genomic Encyclopedia of Archaeal and Bacterial Type Strains, Phase II (KMG-II): from individual species to whole genera.</title>
        <authorList>
            <person name="Goeker M."/>
        </authorList>
    </citation>
    <scope>NUCLEOTIDE SEQUENCE [LARGE SCALE GENOMIC DNA]</scope>
    <source>
        <strain evidence="1 2">RL-C</strain>
    </source>
</reference>
<protein>
    <submittedName>
        <fullName evidence="1">YhcH/YjgK/YiaL family protein</fullName>
    </submittedName>
</protein>
<keyword evidence="2" id="KW-1185">Reference proteome</keyword>
<sequence>MILDSIEQLQNYTAFLPAIEKVVAYMKTIDPKKLPAEKVYIDGENVFVIPSVAKGKGADEAMLEAHNVYADLQVCLGSGETFGWKDRNMCIKPTGEYSSESDIIFFEDQPTTYVSVASNEFVLFMPWDAHAPLIYDGEIVKLIFKIKVG</sequence>
<dbReference type="Pfam" id="PF04074">
    <property type="entry name" value="DUF386"/>
    <property type="match status" value="1"/>
</dbReference>
<evidence type="ECO:0000313" key="1">
    <source>
        <dbReference type="EMBL" id="TCN64732.1"/>
    </source>
</evidence>
<dbReference type="InterPro" id="IPR004375">
    <property type="entry name" value="NanQ/TabA/YiaL"/>
</dbReference>
<gene>
    <name evidence="1" type="ORF">CLV25_11259</name>
</gene>
<dbReference type="SUPFAM" id="SSF51197">
    <property type="entry name" value="Clavaminate synthase-like"/>
    <property type="match status" value="1"/>
</dbReference>
<dbReference type="NCBIfam" id="TIGR00022">
    <property type="entry name" value="YhcH/YjgK/YiaL family protein"/>
    <property type="match status" value="1"/>
</dbReference>
<evidence type="ECO:0000313" key="2">
    <source>
        <dbReference type="Proteomes" id="UP000294830"/>
    </source>
</evidence>
<dbReference type="AlphaFoldDB" id="A0A4R2ECZ8"/>
<dbReference type="InterPro" id="IPR037012">
    <property type="entry name" value="NanQ/TabA/YiaL_sf"/>
</dbReference>
<dbReference type="Proteomes" id="UP000294830">
    <property type="component" value="Unassembled WGS sequence"/>
</dbReference>
<proteinExistence type="predicted"/>
<name>A0A4R2ECZ8_9BACT</name>
<dbReference type="EMBL" id="SLWB01000012">
    <property type="protein sequence ID" value="TCN64732.1"/>
    <property type="molecule type" value="Genomic_DNA"/>
</dbReference>
<accession>A0A4R2ECZ8</accession>
<dbReference type="RefSeq" id="WP_131839873.1">
    <property type="nucleotide sequence ID" value="NZ_SLWB01000012.1"/>
</dbReference>
<comment type="caution">
    <text evidence="1">The sequence shown here is derived from an EMBL/GenBank/DDBJ whole genome shotgun (WGS) entry which is preliminary data.</text>
</comment>
<dbReference type="GO" id="GO:0005829">
    <property type="term" value="C:cytosol"/>
    <property type="evidence" value="ECO:0007669"/>
    <property type="project" value="TreeGrafter"/>
</dbReference>
<organism evidence="1 2">
    <name type="scientific">Acetobacteroides hydrogenigenes</name>
    <dbReference type="NCBI Taxonomy" id="979970"/>
    <lineage>
        <taxon>Bacteria</taxon>
        <taxon>Pseudomonadati</taxon>
        <taxon>Bacteroidota</taxon>
        <taxon>Bacteroidia</taxon>
        <taxon>Bacteroidales</taxon>
        <taxon>Rikenellaceae</taxon>
        <taxon>Acetobacteroides</taxon>
    </lineage>
</organism>